<dbReference type="EMBL" id="AVOT02034650">
    <property type="protein sequence ID" value="MBW0528812.1"/>
    <property type="molecule type" value="Genomic_DNA"/>
</dbReference>
<keyword evidence="4" id="KW-1185">Reference proteome</keyword>
<dbReference type="Proteomes" id="UP000765509">
    <property type="component" value="Unassembled WGS sequence"/>
</dbReference>
<organism evidence="3 4">
    <name type="scientific">Austropuccinia psidii MF-1</name>
    <dbReference type="NCBI Taxonomy" id="1389203"/>
    <lineage>
        <taxon>Eukaryota</taxon>
        <taxon>Fungi</taxon>
        <taxon>Dikarya</taxon>
        <taxon>Basidiomycota</taxon>
        <taxon>Pucciniomycotina</taxon>
        <taxon>Pucciniomycetes</taxon>
        <taxon>Pucciniales</taxon>
        <taxon>Sphaerophragmiaceae</taxon>
        <taxon>Austropuccinia</taxon>
    </lineage>
</organism>
<evidence type="ECO:0000313" key="4">
    <source>
        <dbReference type="Proteomes" id="UP000765509"/>
    </source>
</evidence>
<sequence length="131" mass="15696">MKTPNRHMLRWQMPIQKYRSNMTFVHKDGNIHQKFRWTEKMVITPQYLKSFLPYHKGDTAIDTALLIWNTVVSWTFIFTNIISDKDPKLISALWTNLHKFFVKKFSFSTAYHPQTDGLDERMIQTLEDMVK</sequence>
<dbReference type="PROSITE" id="PS50994">
    <property type="entry name" value="INTEGRASE"/>
    <property type="match status" value="1"/>
</dbReference>
<protein>
    <recommendedName>
        <fullName evidence="2">Integrase catalytic domain-containing protein</fullName>
    </recommendedName>
</protein>
<accession>A0A9Q3F2L6</accession>
<name>A0A9Q3F2L6_9BASI</name>
<reference evidence="3" key="1">
    <citation type="submission" date="2021-03" db="EMBL/GenBank/DDBJ databases">
        <title>Draft genome sequence of rust myrtle Austropuccinia psidii MF-1, a brazilian biotype.</title>
        <authorList>
            <person name="Quecine M.C."/>
            <person name="Pachon D.M.R."/>
            <person name="Bonatelli M.L."/>
            <person name="Correr F.H."/>
            <person name="Franceschini L.M."/>
            <person name="Leite T.F."/>
            <person name="Margarido G.R.A."/>
            <person name="Almeida C.A."/>
            <person name="Ferrarezi J.A."/>
            <person name="Labate C.A."/>
        </authorList>
    </citation>
    <scope>NUCLEOTIDE SEQUENCE</scope>
    <source>
        <strain evidence="3">MF-1</strain>
    </source>
</reference>
<dbReference type="InterPro" id="IPR001584">
    <property type="entry name" value="Integrase_cat-core"/>
</dbReference>
<comment type="caution">
    <text evidence="3">The sequence shown here is derived from an EMBL/GenBank/DDBJ whole genome shotgun (WGS) entry which is preliminary data.</text>
</comment>
<proteinExistence type="predicted"/>
<dbReference type="Gene3D" id="3.30.420.10">
    <property type="entry name" value="Ribonuclease H-like superfamily/Ribonuclease H"/>
    <property type="match status" value="1"/>
</dbReference>
<dbReference type="AlphaFoldDB" id="A0A9Q3F2L6"/>
<feature type="domain" description="Integrase catalytic" evidence="2">
    <location>
        <begin position="1"/>
        <end position="131"/>
    </location>
</feature>
<keyword evidence="1" id="KW-0694">RNA-binding</keyword>
<evidence type="ECO:0000256" key="1">
    <source>
        <dbReference type="ARBA" id="ARBA00022884"/>
    </source>
</evidence>
<evidence type="ECO:0000259" key="2">
    <source>
        <dbReference type="PROSITE" id="PS50994"/>
    </source>
</evidence>
<dbReference type="InterPro" id="IPR036397">
    <property type="entry name" value="RNaseH_sf"/>
</dbReference>
<dbReference type="InterPro" id="IPR012337">
    <property type="entry name" value="RNaseH-like_sf"/>
</dbReference>
<evidence type="ECO:0000313" key="3">
    <source>
        <dbReference type="EMBL" id="MBW0528812.1"/>
    </source>
</evidence>
<dbReference type="GO" id="GO:0003723">
    <property type="term" value="F:RNA binding"/>
    <property type="evidence" value="ECO:0007669"/>
    <property type="project" value="UniProtKB-KW"/>
</dbReference>
<dbReference type="GO" id="GO:0005634">
    <property type="term" value="C:nucleus"/>
    <property type="evidence" value="ECO:0007669"/>
    <property type="project" value="UniProtKB-ARBA"/>
</dbReference>
<dbReference type="SUPFAM" id="SSF53098">
    <property type="entry name" value="Ribonuclease H-like"/>
    <property type="match status" value="1"/>
</dbReference>
<dbReference type="GO" id="GO:0015074">
    <property type="term" value="P:DNA integration"/>
    <property type="evidence" value="ECO:0007669"/>
    <property type="project" value="InterPro"/>
</dbReference>
<gene>
    <name evidence="3" type="ORF">O181_068527</name>
</gene>